<name>A0A6M3MES7_9ZZZZ</name>
<dbReference type="AlphaFoldDB" id="A0A6M3MES7"/>
<proteinExistence type="predicted"/>
<evidence type="ECO:0000313" key="1">
    <source>
        <dbReference type="EMBL" id="QJB04153.1"/>
    </source>
</evidence>
<reference evidence="1" key="1">
    <citation type="submission" date="2020-03" db="EMBL/GenBank/DDBJ databases">
        <title>The deep terrestrial virosphere.</title>
        <authorList>
            <person name="Holmfeldt K."/>
            <person name="Nilsson E."/>
            <person name="Simone D."/>
            <person name="Lopez-Fernandez M."/>
            <person name="Wu X."/>
            <person name="de Brujin I."/>
            <person name="Lundin D."/>
            <person name="Andersson A."/>
            <person name="Bertilsson S."/>
            <person name="Dopson M."/>
        </authorList>
    </citation>
    <scope>NUCLEOTIDE SEQUENCE</scope>
    <source>
        <strain evidence="1">MM171B00430</strain>
    </source>
</reference>
<protein>
    <submittedName>
        <fullName evidence="1">Uncharacterized protein</fullName>
    </submittedName>
</protein>
<sequence>MVKIFYSLEEAEAAASPGDTIYSRHISFPPFIEYAVGGDPAPELDDDEWEIEN</sequence>
<organism evidence="1">
    <name type="scientific">viral metagenome</name>
    <dbReference type="NCBI Taxonomy" id="1070528"/>
    <lineage>
        <taxon>unclassified sequences</taxon>
        <taxon>metagenomes</taxon>
        <taxon>organismal metagenomes</taxon>
    </lineage>
</organism>
<accession>A0A6M3MES7</accession>
<dbReference type="EMBL" id="MT143874">
    <property type="protein sequence ID" value="QJB04153.1"/>
    <property type="molecule type" value="Genomic_DNA"/>
</dbReference>
<gene>
    <name evidence="1" type="ORF">MM171B00430_0002</name>
</gene>